<reference evidence="2 3" key="1">
    <citation type="submission" date="2023-08" db="EMBL/GenBank/DDBJ databases">
        <title>A Necator americanus chromosomal reference genome.</title>
        <authorList>
            <person name="Ilik V."/>
            <person name="Petrzelkova K.J."/>
            <person name="Pardy F."/>
            <person name="Fuh T."/>
            <person name="Niatou-Singa F.S."/>
            <person name="Gouil Q."/>
            <person name="Baker L."/>
            <person name="Ritchie M.E."/>
            <person name="Jex A.R."/>
            <person name="Gazzola D."/>
            <person name="Li H."/>
            <person name="Toshio Fujiwara R."/>
            <person name="Zhan B."/>
            <person name="Aroian R.V."/>
            <person name="Pafco B."/>
            <person name="Schwarz E.M."/>
        </authorList>
    </citation>
    <scope>NUCLEOTIDE SEQUENCE [LARGE SCALE GENOMIC DNA]</scope>
    <source>
        <strain evidence="2 3">Aroian</strain>
        <tissue evidence="2">Whole animal</tissue>
    </source>
</reference>
<keyword evidence="1" id="KW-1133">Transmembrane helix</keyword>
<gene>
    <name evidence="2" type="primary">Necator_chrIII.g11994</name>
    <name evidence="2" type="ORF">RB195_011228</name>
</gene>
<sequence>MCSILRVSELTYANVYWAPSLYLAVVILGILNLIQSYLFLVETKGVNLDSVTLDETPTSDEALMLENDSAKE</sequence>
<feature type="transmembrane region" description="Helical" evidence="1">
    <location>
        <begin position="20"/>
        <end position="40"/>
    </location>
</feature>
<keyword evidence="1" id="KW-0812">Transmembrane</keyword>
<dbReference type="Proteomes" id="UP001303046">
    <property type="component" value="Unassembled WGS sequence"/>
</dbReference>
<name>A0ABR1D1H5_NECAM</name>
<protein>
    <submittedName>
        <fullName evidence="2">Uncharacterized protein</fullName>
    </submittedName>
</protein>
<evidence type="ECO:0000313" key="2">
    <source>
        <dbReference type="EMBL" id="KAK6744396.1"/>
    </source>
</evidence>
<proteinExistence type="predicted"/>
<evidence type="ECO:0000313" key="3">
    <source>
        <dbReference type="Proteomes" id="UP001303046"/>
    </source>
</evidence>
<keyword evidence="3" id="KW-1185">Reference proteome</keyword>
<keyword evidence="1" id="KW-0472">Membrane</keyword>
<accession>A0ABR1D1H5</accession>
<organism evidence="2 3">
    <name type="scientific">Necator americanus</name>
    <name type="common">Human hookworm</name>
    <dbReference type="NCBI Taxonomy" id="51031"/>
    <lineage>
        <taxon>Eukaryota</taxon>
        <taxon>Metazoa</taxon>
        <taxon>Ecdysozoa</taxon>
        <taxon>Nematoda</taxon>
        <taxon>Chromadorea</taxon>
        <taxon>Rhabditida</taxon>
        <taxon>Rhabditina</taxon>
        <taxon>Rhabditomorpha</taxon>
        <taxon>Strongyloidea</taxon>
        <taxon>Ancylostomatidae</taxon>
        <taxon>Bunostominae</taxon>
        <taxon>Necator</taxon>
    </lineage>
</organism>
<evidence type="ECO:0000256" key="1">
    <source>
        <dbReference type="SAM" id="Phobius"/>
    </source>
</evidence>
<dbReference type="EMBL" id="JAVFWL010000003">
    <property type="protein sequence ID" value="KAK6744396.1"/>
    <property type="molecule type" value="Genomic_DNA"/>
</dbReference>
<comment type="caution">
    <text evidence="2">The sequence shown here is derived from an EMBL/GenBank/DDBJ whole genome shotgun (WGS) entry which is preliminary data.</text>
</comment>